<reference evidence="4 5" key="1">
    <citation type="submission" date="2017-11" db="EMBL/GenBank/DDBJ databases">
        <title>De novo assembly and phasing of dikaryotic genomes from two isolates of Puccinia coronata f. sp. avenae, the causal agent of oat crown rust.</title>
        <authorList>
            <person name="Miller M.E."/>
            <person name="Zhang Y."/>
            <person name="Omidvar V."/>
            <person name="Sperschneider J."/>
            <person name="Schwessinger B."/>
            <person name="Raley C."/>
            <person name="Palmer J.M."/>
            <person name="Garnica D."/>
            <person name="Upadhyaya N."/>
            <person name="Rathjen J."/>
            <person name="Taylor J.M."/>
            <person name="Park R.F."/>
            <person name="Dodds P.N."/>
            <person name="Hirsch C.D."/>
            <person name="Kianian S.F."/>
            <person name="Figueroa M."/>
        </authorList>
    </citation>
    <scope>NUCLEOTIDE SEQUENCE [LARGE SCALE GENOMIC DNA]</scope>
    <source>
        <strain evidence="3">12NC29</strain>
        <strain evidence="2">12SD80</strain>
    </source>
</reference>
<evidence type="ECO:0000313" key="5">
    <source>
        <dbReference type="Proteomes" id="UP000235392"/>
    </source>
</evidence>
<dbReference type="EMBL" id="PGCJ01000088">
    <property type="protein sequence ID" value="PLW50796.1"/>
    <property type="molecule type" value="Genomic_DNA"/>
</dbReference>
<dbReference type="EMBL" id="PGCI01001123">
    <property type="protein sequence ID" value="PLW07531.1"/>
    <property type="molecule type" value="Genomic_DNA"/>
</dbReference>
<sequence length="159" mass="17922">MDCLCSQSGLSSDAERRAEPLPVARAEPRRREITTTAHTDIIATLNNSNMITPESAFTFVLAVTNCIRPRKTGPPQLTTQAIMTRYWDELFRYLKHRARIQAITSKDEHESASLSKQALQEAYYMFNKIPLDFGLQAVVGSDLWLIKGSREGEGLPEDH</sequence>
<proteinExistence type="predicted"/>
<name>A0A2N5UJY8_9BASI</name>
<evidence type="ECO:0000313" key="2">
    <source>
        <dbReference type="EMBL" id="PLW38089.1"/>
    </source>
</evidence>
<evidence type="ECO:0000313" key="3">
    <source>
        <dbReference type="EMBL" id="PLW50796.1"/>
    </source>
</evidence>
<dbReference type="EMBL" id="PGCI01000133">
    <property type="protein sequence ID" value="PLW38089.1"/>
    <property type="molecule type" value="Genomic_DNA"/>
</dbReference>
<keyword evidence="4" id="KW-1185">Reference proteome</keyword>
<gene>
    <name evidence="3" type="ORF">PCANC_14313</name>
    <name evidence="2" type="ORF">PCASD_11785</name>
    <name evidence="1" type="ORF">PCASD_23988</name>
</gene>
<accession>A0A2N5UJY8</accession>
<evidence type="ECO:0000313" key="1">
    <source>
        <dbReference type="EMBL" id="PLW07531.1"/>
    </source>
</evidence>
<protein>
    <submittedName>
        <fullName evidence="2">Uncharacterized protein</fullName>
    </submittedName>
</protein>
<dbReference type="Proteomes" id="UP000235392">
    <property type="component" value="Unassembled WGS sequence"/>
</dbReference>
<organism evidence="2 5">
    <name type="scientific">Puccinia coronata f. sp. avenae</name>
    <dbReference type="NCBI Taxonomy" id="200324"/>
    <lineage>
        <taxon>Eukaryota</taxon>
        <taxon>Fungi</taxon>
        <taxon>Dikarya</taxon>
        <taxon>Basidiomycota</taxon>
        <taxon>Pucciniomycotina</taxon>
        <taxon>Pucciniomycetes</taxon>
        <taxon>Pucciniales</taxon>
        <taxon>Pucciniaceae</taxon>
        <taxon>Puccinia</taxon>
    </lineage>
</organism>
<dbReference type="AlphaFoldDB" id="A0A2N5UJY8"/>
<evidence type="ECO:0000313" key="4">
    <source>
        <dbReference type="Proteomes" id="UP000235388"/>
    </source>
</evidence>
<dbReference type="Proteomes" id="UP000235388">
    <property type="component" value="Unassembled WGS sequence"/>
</dbReference>
<comment type="caution">
    <text evidence="2">The sequence shown here is derived from an EMBL/GenBank/DDBJ whole genome shotgun (WGS) entry which is preliminary data.</text>
</comment>